<feature type="region of interest" description="Disordered" evidence="1">
    <location>
        <begin position="288"/>
        <end position="335"/>
    </location>
</feature>
<feature type="chain" id="PRO_5003989915" evidence="2">
    <location>
        <begin position="17"/>
        <end position="425"/>
    </location>
</feature>
<feature type="compositionally biased region" description="Low complexity" evidence="1">
    <location>
        <begin position="320"/>
        <end position="329"/>
    </location>
</feature>
<feature type="region of interest" description="Disordered" evidence="1">
    <location>
        <begin position="244"/>
        <end position="264"/>
    </location>
</feature>
<sequence>MLVVLVLLVLPLLAEGATQPGAVERLSSREVLARARERMAGAELGSLMTKTTARKGPAKPTTTAVQSREDDDDDDDGGAEAKEEVVPEVDMNANTAKVMFETIRRMNPGLAPLREQLPGQQQPQQQHQHKNSLGSKVKAALGGTSVTRRVNKKPLPALGRHAYSSSSSDHLRKLLGDNDPQQQQPPQQVAPTTLTVDPGVPAEPTVQEADTSVKEQELQQAQAAGARENSALHALLQEIELNEEHRHTNSEEEQQPRFTEGTQSHPLHLPLHLLPLEWLTEMEICTSPVFGEPSGEEEEEAGRRGDDGEPKGIHNEELTLSAPPSAQRSAAERAEEAALLERLMEAYAAYAALRKEPPPFAFGVPTDLGQMPTNPDRLRVPAEERDPRQLQRGGVPTHDHSSSSSSQHLAVLPAAAELSPEPLLT</sequence>
<accession>L8GNI8</accession>
<feature type="compositionally biased region" description="Basic and acidic residues" evidence="1">
    <location>
        <begin position="376"/>
        <end position="389"/>
    </location>
</feature>
<feature type="compositionally biased region" description="Low complexity" evidence="1">
    <location>
        <begin position="116"/>
        <end position="126"/>
    </location>
</feature>
<feature type="region of interest" description="Disordered" evidence="1">
    <location>
        <begin position="358"/>
        <end position="425"/>
    </location>
</feature>
<feature type="signal peptide" evidence="2">
    <location>
        <begin position="1"/>
        <end position="16"/>
    </location>
</feature>
<protein>
    <submittedName>
        <fullName evidence="3">Uncharacterized protein</fullName>
    </submittedName>
</protein>
<evidence type="ECO:0000256" key="1">
    <source>
        <dbReference type="SAM" id="MobiDB-lite"/>
    </source>
</evidence>
<feature type="compositionally biased region" description="Low complexity" evidence="1">
    <location>
        <begin position="218"/>
        <end position="227"/>
    </location>
</feature>
<dbReference type="RefSeq" id="XP_004336623.1">
    <property type="nucleotide sequence ID" value="XM_004336575.1"/>
</dbReference>
<dbReference type="KEGG" id="acan:ACA1_271550"/>
<organism evidence="3 4">
    <name type="scientific">Acanthamoeba castellanii (strain ATCC 30010 / Neff)</name>
    <dbReference type="NCBI Taxonomy" id="1257118"/>
    <lineage>
        <taxon>Eukaryota</taxon>
        <taxon>Amoebozoa</taxon>
        <taxon>Discosea</taxon>
        <taxon>Longamoebia</taxon>
        <taxon>Centramoebida</taxon>
        <taxon>Acanthamoebidae</taxon>
        <taxon>Acanthamoeba</taxon>
    </lineage>
</organism>
<proteinExistence type="predicted"/>
<keyword evidence="4" id="KW-1185">Reference proteome</keyword>
<feature type="compositionally biased region" description="Acidic residues" evidence="1">
    <location>
        <begin position="69"/>
        <end position="78"/>
    </location>
</feature>
<name>L8GNI8_ACACF</name>
<evidence type="ECO:0000313" key="3">
    <source>
        <dbReference type="EMBL" id="ELR14610.1"/>
    </source>
</evidence>
<dbReference type="GeneID" id="14915215"/>
<gene>
    <name evidence="3" type="ORF">ACA1_271550</name>
</gene>
<evidence type="ECO:0000256" key="2">
    <source>
        <dbReference type="SAM" id="SignalP"/>
    </source>
</evidence>
<dbReference type="Proteomes" id="UP000011083">
    <property type="component" value="Unassembled WGS sequence"/>
</dbReference>
<reference evidence="3 4" key="1">
    <citation type="journal article" date="2013" name="Genome Biol.">
        <title>Genome of Acanthamoeba castellanii highlights extensive lateral gene transfer and early evolution of tyrosine kinase signaling.</title>
        <authorList>
            <person name="Clarke M."/>
            <person name="Lohan A.J."/>
            <person name="Liu B."/>
            <person name="Lagkouvardos I."/>
            <person name="Roy S."/>
            <person name="Zafar N."/>
            <person name="Bertelli C."/>
            <person name="Schilde C."/>
            <person name="Kianianmomeni A."/>
            <person name="Burglin T.R."/>
            <person name="Frech C."/>
            <person name="Turcotte B."/>
            <person name="Kopec K.O."/>
            <person name="Synnott J.M."/>
            <person name="Choo C."/>
            <person name="Paponov I."/>
            <person name="Finkler A."/>
            <person name="Soon Heng Tan C."/>
            <person name="Hutchins A.P."/>
            <person name="Weinmeier T."/>
            <person name="Rattei T."/>
            <person name="Chu J.S."/>
            <person name="Gimenez G."/>
            <person name="Irimia M."/>
            <person name="Rigden D.J."/>
            <person name="Fitzpatrick D.A."/>
            <person name="Lorenzo-Morales J."/>
            <person name="Bateman A."/>
            <person name="Chiu C.H."/>
            <person name="Tang P."/>
            <person name="Hegemann P."/>
            <person name="Fromm H."/>
            <person name="Raoult D."/>
            <person name="Greub G."/>
            <person name="Miranda-Saavedra D."/>
            <person name="Chen N."/>
            <person name="Nash P."/>
            <person name="Ginger M.L."/>
            <person name="Horn M."/>
            <person name="Schaap P."/>
            <person name="Caler L."/>
            <person name="Loftus B."/>
        </authorList>
    </citation>
    <scope>NUCLEOTIDE SEQUENCE [LARGE SCALE GENOMIC DNA]</scope>
    <source>
        <strain evidence="3 4">Neff</strain>
    </source>
</reference>
<evidence type="ECO:0000313" key="4">
    <source>
        <dbReference type="Proteomes" id="UP000011083"/>
    </source>
</evidence>
<feature type="compositionally biased region" description="Basic and acidic residues" evidence="1">
    <location>
        <begin position="301"/>
        <end position="317"/>
    </location>
</feature>
<dbReference type="VEuPathDB" id="AmoebaDB:ACA1_271550"/>
<keyword evidence="2" id="KW-0732">Signal</keyword>
<dbReference type="EMBL" id="KB008049">
    <property type="protein sequence ID" value="ELR14610.1"/>
    <property type="molecule type" value="Genomic_DNA"/>
</dbReference>
<dbReference type="AlphaFoldDB" id="L8GNI8"/>
<feature type="region of interest" description="Disordered" evidence="1">
    <location>
        <begin position="43"/>
        <end position="93"/>
    </location>
</feature>
<feature type="region of interest" description="Disordered" evidence="1">
    <location>
        <begin position="113"/>
        <end position="227"/>
    </location>
</feature>